<organism evidence="1 2">
    <name type="scientific">Seonamhaeicola aphaedonensis</name>
    <dbReference type="NCBI Taxonomy" id="1461338"/>
    <lineage>
        <taxon>Bacteria</taxon>
        <taxon>Pseudomonadati</taxon>
        <taxon>Bacteroidota</taxon>
        <taxon>Flavobacteriia</taxon>
        <taxon>Flavobacteriales</taxon>
        <taxon>Flavobacteriaceae</taxon>
    </lineage>
</organism>
<sequence length="185" mass="21400">MNKIFRLIILFGLVSNVSFSQTDKKFFVDDKEDYAFLADSDLKYSSRNQPNAEIDVFVKTSGNEFQYTLLISKITEHGFEKGNLLDGQYETYYQETCGCEVSEIDLVLYNNLKPLRHFISTSKEENKFKGINSSFVSGKYLYNILFLTFEKDFDNQTANYADIMNTLVINGKTTVDNYSEYEKAE</sequence>
<keyword evidence="2" id="KW-1185">Reference proteome</keyword>
<dbReference type="RefSeq" id="WP_116525214.1">
    <property type="nucleotide sequence ID" value="NZ_QRDX01000013.1"/>
</dbReference>
<name>A0A3D9H428_9FLAO</name>
<proteinExistence type="predicted"/>
<accession>A0A3D9H428</accession>
<reference evidence="1 2" key="1">
    <citation type="submission" date="2018-07" db="EMBL/GenBank/DDBJ databases">
        <title>Genomic Encyclopedia of Type Strains, Phase III (KMG-III): the genomes of soil and plant-associated and newly described type strains.</title>
        <authorList>
            <person name="Whitman W."/>
        </authorList>
    </citation>
    <scope>NUCLEOTIDE SEQUENCE [LARGE SCALE GENOMIC DNA]</scope>
    <source>
        <strain evidence="1 2">CECT 8487</strain>
    </source>
</reference>
<dbReference type="AlphaFoldDB" id="A0A3D9H428"/>
<protein>
    <submittedName>
        <fullName evidence="1">Uncharacterized protein</fullName>
    </submittedName>
</protein>
<dbReference type="EMBL" id="QRDX01000013">
    <property type="protein sequence ID" value="RED44245.1"/>
    <property type="molecule type" value="Genomic_DNA"/>
</dbReference>
<evidence type="ECO:0000313" key="2">
    <source>
        <dbReference type="Proteomes" id="UP000256629"/>
    </source>
</evidence>
<evidence type="ECO:0000313" key="1">
    <source>
        <dbReference type="EMBL" id="RED44245.1"/>
    </source>
</evidence>
<dbReference type="Proteomes" id="UP000256629">
    <property type="component" value="Unassembled WGS sequence"/>
</dbReference>
<gene>
    <name evidence="1" type="ORF">DFQ02_1135</name>
</gene>
<comment type="caution">
    <text evidence="1">The sequence shown here is derived from an EMBL/GenBank/DDBJ whole genome shotgun (WGS) entry which is preliminary data.</text>
</comment>
<dbReference type="OrthoDB" id="9847679at2"/>